<sequence>MVGDVNQHEIVFFDLETTIPYREKDAYAILEFGSITLCPKKLTELGSYETLVRPTDMSLITRRSMDENGITPDDVLSMPTFEEIADKVYDILHGRVWAGHDISRFDCVRLREAFAEIKRPPPQPKRIIDTLVSLTQKFGRRAGNMKLKSLAAYFGLGRQSHRSLGDVRMNFEVVKFCAAVLFLEPSQPDTSTENNGASLNAVNGYRSNGNASLEGSALNTSPFPSNRNIENVSLSVDEKVGLSVDKMKRDPVQSNEANMISGINQPEIVFFDLETTIPVQKGQPYAILEFGSILLCPKKLTELESYETLVKPLNMSLISITSISKNSITQYNVLSMPTFAEIADRVYNILHGRVWAGHDISRFDCERLKEAYAQINRPPPEPKRIIDTLVLLTEKFGRRAGNMKVMASLAVYFGLGRQSHRSLGDARMNLEVVKCCATVLFLESSQQDSFTGSNGASVNAGNGERLEGDHVQTNEAMVKEASTTTLSDTFSDHTGFAEPVSKKARIKGA</sequence>
<keyword evidence="2" id="KW-0540">Nuclease</keyword>
<keyword evidence="4" id="KW-0378">Hydrolase</keyword>
<dbReference type="Proteomes" id="UP000245207">
    <property type="component" value="Unassembled WGS sequence"/>
</dbReference>
<organism evidence="8 9">
    <name type="scientific">Artemisia annua</name>
    <name type="common">Sweet wormwood</name>
    <dbReference type="NCBI Taxonomy" id="35608"/>
    <lineage>
        <taxon>Eukaryota</taxon>
        <taxon>Viridiplantae</taxon>
        <taxon>Streptophyta</taxon>
        <taxon>Embryophyta</taxon>
        <taxon>Tracheophyta</taxon>
        <taxon>Spermatophyta</taxon>
        <taxon>Magnoliopsida</taxon>
        <taxon>eudicotyledons</taxon>
        <taxon>Gunneridae</taxon>
        <taxon>Pentapetalae</taxon>
        <taxon>asterids</taxon>
        <taxon>campanulids</taxon>
        <taxon>Asterales</taxon>
        <taxon>Asteraceae</taxon>
        <taxon>Asteroideae</taxon>
        <taxon>Anthemideae</taxon>
        <taxon>Artemisiinae</taxon>
        <taxon>Artemisia</taxon>
    </lineage>
</organism>
<dbReference type="InterPro" id="IPR012337">
    <property type="entry name" value="RNaseH-like_sf"/>
</dbReference>
<dbReference type="SMART" id="SM00479">
    <property type="entry name" value="EXOIII"/>
    <property type="match status" value="2"/>
</dbReference>
<dbReference type="PANTHER" id="PTHR30231">
    <property type="entry name" value="DNA POLYMERASE III SUBUNIT EPSILON"/>
    <property type="match status" value="1"/>
</dbReference>
<proteinExistence type="predicted"/>
<feature type="domain" description="Exonuclease" evidence="7">
    <location>
        <begin position="267"/>
        <end position="442"/>
    </location>
</feature>
<dbReference type="GO" id="GO:0046872">
    <property type="term" value="F:metal ion binding"/>
    <property type="evidence" value="ECO:0007669"/>
    <property type="project" value="UniProtKB-KW"/>
</dbReference>
<evidence type="ECO:0000313" key="8">
    <source>
        <dbReference type="EMBL" id="PWA51186.1"/>
    </source>
</evidence>
<evidence type="ECO:0000259" key="7">
    <source>
        <dbReference type="SMART" id="SM00479"/>
    </source>
</evidence>
<keyword evidence="3" id="KW-0479">Metal-binding</keyword>
<dbReference type="STRING" id="35608.A0A2U1LQA0"/>
<dbReference type="PANTHER" id="PTHR30231:SF4">
    <property type="entry name" value="PROTEIN NEN2"/>
    <property type="match status" value="1"/>
</dbReference>
<gene>
    <name evidence="8" type="ORF">CTI12_AA464400</name>
</gene>
<dbReference type="CDD" id="cd06127">
    <property type="entry name" value="DEDDh"/>
    <property type="match status" value="2"/>
</dbReference>
<name>A0A2U1LQA0_ARTAN</name>
<keyword evidence="5 8" id="KW-0269">Exonuclease</keyword>
<evidence type="ECO:0000256" key="2">
    <source>
        <dbReference type="ARBA" id="ARBA00022722"/>
    </source>
</evidence>
<dbReference type="OrthoDB" id="2018529at2759"/>
<keyword evidence="6" id="KW-0460">Magnesium</keyword>
<evidence type="ECO:0000256" key="4">
    <source>
        <dbReference type="ARBA" id="ARBA00022801"/>
    </source>
</evidence>
<reference evidence="8 9" key="1">
    <citation type="journal article" date="2018" name="Mol. Plant">
        <title>The genome of Artemisia annua provides insight into the evolution of Asteraceae family and artemisinin biosynthesis.</title>
        <authorList>
            <person name="Shen Q."/>
            <person name="Zhang L."/>
            <person name="Liao Z."/>
            <person name="Wang S."/>
            <person name="Yan T."/>
            <person name="Shi P."/>
            <person name="Liu M."/>
            <person name="Fu X."/>
            <person name="Pan Q."/>
            <person name="Wang Y."/>
            <person name="Lv Z."/>
            <person name="Lu X."/>
            <person name="Zhang F."/>
            <person name="Jiang W."/>
            <person name="Ma Y."/>
            <person name="Chen M."/>
            <person name="Hao X."/>
            <person name="Li L."/>
            <person name="Tang Y."/>
            <person name="Lv G."/>
            <person name="Zhou Y."/>
            <person name="Sun X."/>
            <person name="Brodelius P.E."/>
            <person name="Rose J.K.C."/>
            <person name="Tang K."/>
        </authorList>
    </citation>
    <scope>NUCLEOTIDE SEQUENCE [LARGE SCALE GENOMIC DNA]</scope>
    <source>
        <strain evidence="9">cv. Huhao1</strain>
        <tissue evidence="8">Leaf</tissue>
    </source>
</reference>
<dbReference type="FunFam" id="3.30.420.10:FF:000040">
    <property type="entry name" value="Exonuclease family protein"/>
    <property type="match status" value="2"/>
</dbReference>
<evidence type="ECO:0000256" key="1">
    <source>
        <dbReference type="ARBA" id="ARBA00001946"/>
    </source>
</evidence>
<dbReference type="InterPro" id="IPR013520">
    <property type="entry name" value="Ribonucl_H"/>
</dbReference>
<comment type="caution">
    <text evidence="8">The sequence shown here is derived from an EMBL/GenBank/DDBJ whole genome shotgun (WGS) entry which is preliminary data.</text>
</comment>
<dbReference type="AlphaFoldDB" id="A0A2U1LQA0"/>
<feature type="domain" description="Exonuclease" evidence="7">
    <location>
        <begin position="9"/>
        <end position="183"/>
    </location>
</feature>
<dbReference type="Pfam" id="PF00929">
    <property type="entry name" value="RNase_T"/>
    <property type="match status" value="2"/>
</dbReference>
<comment type="cofactor">
    <cofactor evidence="1">
        <name>Mg(2+)</name>
        <dbReference type="ChEBI" id="CHEBI:18420"/>
    </cofactor>
</comment>
<dbReference type="SUPFAM" id="SSF53098">
    <property type="entry name" value="Ribonuclease H-like"/>
    <property type="match status" value="2"/>
</dbReference>
<dbReference type="GO" id="GO:0003676">
    <property type="term" value="F:nucleic acid binding"/>
    <property type="evidence" value="ECO:0007669"/>
    <property type="project" value="InterPro"/>
</dbReference>
<evidence type="ECO:0000313" key="9">
    <source>
        <dbReference type="Proteomes" id="UP000245207"/>
    </source>
</evidence>
<dbReference type="Gene3D" id="3.30.420.10">
    <property type="entry name" value="Ribonuclease H-like superfamily/Ribonuclease H"/>
    <property type="match status" value="2"/>
</dbReference>
<accession>A0A2U1LQA0</accession>
<dbReference type="GO" id="GO:0008408">
    <property type="term" value="F:3'-5' exonuclease activity"/>
    <property type="evidence" value="ECO:0007669"/>
    <property type="project" value="TreeGrafter"/>
</dbReference>
<dbReference type="EMBL" id="PKPP01008250">
    <property type="protein sequence ID" value="PWA51186.1"/>
    <property type="molecule type" value="Genomic_DNA"/>
</dbReference>
<dbReference type="InterPro" id="IPR036397">
    <property type="entry name" value="RNaseH_sf"/>
</dbReference>
<keyword evidence="9" id="KW-1185">Reference proteome</keyword>
<evidence type="ECO:0000256" key="6">
    <source>
        <dbReference type="ARBA" id="ARBA00022842"/>
    </source>
</evidence>
<protein>
    <submittedName>
        <fullName evidence="8">Exonuclease</fullName>
    </submittedName>
</protein>
<evidence type="ECO:0000256" key="5">
    <source>
        <dbReference type="ARBA" id="ARBA00022839"/>
    </source>
</evidence>
<evidence type="ECO:0000256" key="3">
    <source>
        <dbReference type="ARBA" id="ARBA00022723"/>
    </source>
</evidence>